<sequence length="220" mass="24080">MEAMQNSVTKGEFAAMIAVSPGRVSQYLSSGQIYGDAIEGDGRRARIRPDKAISQLGLSIDPAQGFGANGKAILTGAPAKAPQIAETASPRVPATELPLKPSGTQDEMAEQLARERLRQQQIKTGQMERQELEEAGIYTRSEDARRDMGRGISEAFKVMEQGIPDLATALAEEFGLPQRDLQKALARRWRGIRSKAASGFRDIRDETPEMVEDEEAYETT</sequence>
<dbReference type="AlphaFoldDB" id="A0A4V2V360"/>
<feature type="region of interest" description="Disordered" evidence="1">
    <location>
        <begin position="84"/>
        <end position="104"/>
    </location>
</feature>
<comment type="caution">
    <text evidence="2">The sequence shown here is derived from an EMBL/GenBank/DDBJ whole genome shotgun (WGS) entry which is preliminary data.</text>
</comment>
<organism evidence="2 3">
    <name type="scientific">Martelella mediterranea</name>
    <dbReference type="NCBI Taxonomy" id="293089"/>
    <lineage>
        <taxon>Bacteria</taxon>
        <taxon>Pseudomonadati</taxon>
        <taxon>Pseudomonadota</taxon>
        <taxon>Alphaproteobacteria</taxon>
        <taxon>Hyphomicrobiales</taxon>
        <taxon>Aurantimonadaceae</taxon>
        <taxon>Martelella</taxon>
    </lineage>
</organism>
<dbReference type="OrthoDB" id="7852579at2"/>
<evidence type="ECO:0000313" key="2">
    <source>
        <dbReference type="EMBL" id="TCT29618.1"/>
    </source>
</evidence>
<proteinExistence type="predicted"/>
<name>A0A4V2V360_9HYPH</name>
<evidence type="ECO:0000256" key="1">
    <source>
        <dbReference type="SAM" id="MobiDB-lite"/>
    </source>
</evidence>
<dbReference type="Proteomes" id="UP000295097">
    <property type="component" value="Unassembled WGS sequence"/>
</dbReference>
<accession>A0A4V2V360</accession>
<reference evidence="2 3" key="1">
    <citation type="submission" date="2019-03" db="EMBL/GenBank/DDBJ databases">
        <title>Freshwater and sediment microbial communities from various areas in North America, analyzing microbe dynamics in response to fracking.</title>
        <authorList>
            <person name="Lamendella R."/>
        </authorList>
    </citation>
    <scope>NUCLEOTIDE SEQUENCE [LARGE SCALE GENOMIC DNA]</scope>
    <source>
        <strain evidence="2 3">175.2</strain>
    </source>
</reference>
<gene>
    <name evidence="2" type="ORF">EDC90_105115</name>
</gene>
<protein>
    <submittedName>
        <fullName evidence="2">Uncharacterized protein</fullName>
    </submittedName>
</protein>
<dbReference type="EMBL" id="SMAR01000051">
    <property type="protein sequence ID" value="TCT29618.1"/>
    <property type="molecule type" value="Genomic_DNA"/>
</dbReference>
<evidence type="ECO:0000313" key="3">
    <source>
        <dbReference type="Proteomes" id="UP000295097"/>
    </source>
</evidence>
<keyword evidence="3" id="KW-1185">Reference proteome</keyword>